<comment type="caution">
    <text evidence="3">Lacks conserved residue(s) required for the propagation of feature annotation.</text>
</comment>
<evidence type="ECO:0000313" key="6">
    <source>
        <dbReference type="Proteomes" id="UP000518266"/>
    </source>
</evidence>
<comment type="caution">
    <text evidence="5">The sequence shown here is derived from an EMBL/GenBank/DDBJ whole genome shotgun (WGS) entry which is preliminary data.</text>
</comment>
<dbReference type="PROSITE" id="PS01180">
    <property type="entry name" value="CUB"/>
    <property type="match status" value="1"/>
</dbReference>
<organism evidence="5 6">
    <name type="scientific">Dissostichus mawsoni</name>
    <name type="common">Antarctic cod</name>
    <dbReference type="NCBI Taxonomy" id="36200"/>
    <lineage>
        <taxon>Eukaryota</taxon>
        <taxon>Metazoa</taxon>
        <taxon>Chordata</taxon>
        <taxon>Craniata</taxon>
        <taxon>Vertebrata</taxon>
        <taxon>Euteleostomi</taxon>
        <taxon>Actinopterygii</taxon>
        <taxon>Neopterygii</taxon>
        <taxon>Teleostei</taxon>
        <taxon>Neoteleostei</taxon>
        <taxon>Acanthomorphata</taxon>
        <taxon>Eupercaria</taxon>
        <taxon>Perciformes</taxon>
        <taxon>Notothenioidei</taxon>
        <taxon>Nototheniidae</taxon>
        <taxon>Dissostichus</taxon>
    </lineage>
</organism>
<keyword evidence="1" id="KW-0677">Repeat</keyword>
<evidence type="ECO:0000256" key="1">
    <source>
        <dbReference type="ARBA" id="ARBA00022737"/>
    </source>
</evidence>
<dbReference type="EMBL" id="JAAKFY010000024">
    <property type="protein sequence ID" value="KAF3835948.1"/>
    <property type="molecule type" value="Genomic_DNA"/>
</dbReference>
<keyword evidence="6" id="KW-1185">Reference proteome</keyword>
<sequence length="230" mass="25885">MHTEGERVQDALQHLKMDIVRWMPRLFLGSGASDLSLGSDQLCHQDSPPVGRSREDRGTHSDLELQIKQENTLNFVLFRFGYPVFSSGFYAALESGGTAAEMSDARCCKSSHTWVVWGNKEGYSSEEQLGCEACWSMWNVGEGSRRRDLHSPNYPNKYPPTTECVYILEAPPRQCIDLHFEENYSIESSWECKFDNIEVRMDPLASLRFWDGTAASTARLISGVAADICG</sequence>
<name>A0A7J5XIC4_DISMA</name>
<dbReference type="GO" id="GO:0035255">
    <property type="term" value="F:ionotropic glutamate receptor binding"/>
    <property type="evidence" value="ECO:0007669"/>
    <property type="project" value="TreeGrafter"/>
</dbReference>
<dbReference type="InterPro" id="IPR000859">
    <property type="entry name" value="CUB_dom"/>
</dbReference>
<reference evidence="5 6" key="1">
    <citation type="submission" date="2020-03" db="EMBL/GenBank/DDBJ databases">
        <title>Dissostichus mawsoni Genome sequencing and assembly.</title>
        <authorList>
            <person name="Park H."/>
        </authorList>
    </citation>
    <scope>NUCLEOTIDE SEQUENCE [LARGE SCALE GENOMIC DNA]</scope>
    <source>
        <strain evidence="5">DM0001</strain>
        <tissue evidence="5">Muscle</tissue>
    </source>
</reference>
<dbReference type="OrthoDB" id="9971251at2759"/>
<dbReference type="PANTHER" id="PTHR24251">
    <property type="entry name" value="OVOCHYMASE-RELATED"/>
    <property type="match status" value="1"/>
</dbReference>
<evidence type="ECO:0000313" key="5">
    <source>
        <dbReference type="EMBL" id="KAF3835948.1"/>
    </source>
</evidence>
<accession>A0A7J5XIC4</accession>
<dbReference type="InterPro" id="IPR035914">
    <property type="entry name" value="Sperma_CUB_dom_sf"/>
</dbReference>
<dbReference type="Pfam" id="PF00431">
    <property type="entry name" value="CUB"/>
    <property type="match status" value="1"/>
</dbReference>
<keyword evidence="2" id="KW-1015">Disulfide bond</keyword>
<dbReference type="SUPFAM" id="SSF49854">
    <property type="entry name" value="Spermadhesin, CUB domain"/>
    <property type="match status" value="1"/>
</dbReference>
<dbReference type="PANTHER" id="PTHR24251:SF27">
    <property type="entry name" value="NEUROPILIN AND TOLLOID-LIKE PROTEIN 1"/>
    <property type="match status" value="1"/>
</dbReference>
<evidence type="ECO:0000259" key="4">
    <source>
        <dbReference type="PROSITE" id="PS01180"/>
    </source>
</evidence>
<dbReference type="GO" id="GO:2000463">
    <property type="term" value="P:positive regulation of excitatory postsynaptic potential"/>
    <property type="evidence" value="ECO:0007669"/>
    <property type="project" value="TreeGrafter"/>
</dbReference>
<feature type="domain" description="CUB" evidence="4">
    <location>
        <begin position="134"/>
        <end position="230"/>
    </location>
</feature>
<evidence type="ECO:0000256" key="2">
    <source>
        <dbReference type="ARBA" id="ARBA00023157"/>
    </source>
</evidence>
<protein>
    <recommendedName>
        <fullName evidence="4">CUB domain-containing protein</fullName>
    </recommendedName>
</protein>
<dbReference type="Gene3D" id="2.60.120.290">
    <property type="entry name" value="Spermadhesin, CUB domain"/>
    <property type="match status" value="1"/>
</dbReference>
<dbReference type="Proteomes" id="UP000518266">
    <property type="component" value="Unassembled WGS sequence"/>
</dbReference>
<dbReference type="GO" id="GO:0014069">
    <property type="term" value="C:postsynaptic density"/>
    <property type="evidence" value="ECO:0007669"/>
    <property type="project" value="TreeGrafter"/>
</dbReference>
<evidence type="ECO:0000256" key="3">
    <source>
        <dbReference type="PROSITE-ProRule" id="PRU00059"/>
    </source>
</evidence>
<dbReference type="AlphaFoldDB" id="A0A7J5XIC4"/>
<proteinExistence type="predicted"/>
<gene>
    <name evidence="5" type="ORF">F7725_028506</name>
</gene>
<dbReference type="CDD" id="cd00041">
    <property type="entry name" value="CUB"/>
    <property type="match status" value="1"/>
</dbReference>